<dbReference type="PROSITE" id="PS50893">
    <property type="entry name" value="ABC_TRANSPORTER_2"/>
    <property type="match status" value="1"/>
</dbReference>
<gene>
    <name evidence="5" type="ORF">HKK74_28395</name>
</gene>
<dbReference type="CDD" id="cd03255">
    <property type="entry name" value="ABC_MJ0796_LolCDE_FtsE"/>
    <property type="match status" value="1"/>
</dbReference>
<dbReference type="PANTHER" id="PTHR24220:SF685">
    <property type="entry name" value="ABC TRANSPORTER RELATED"/>
    <property type="match status" value="1"/>
</dbReference>
<dbReference type="PROSITE" id="PS00211">
    <property type="entry name" value="ABC_TRANSPORTER_1"/>
    <property type="match status" value="1"/>
</dbReference>
<dbReference type="GO" id="GO:0005524">
    <property type="term" value="F:ATP binding"/>
    <property type="evidence" value="ECO:0007669"/>
    <property type="project" value="UniProtKB-KW"/>
</dbReference>
<comment type="caution">
    <text evidence="5">The sequence shown here is derived from an EMBL/GenBank/DDBJ whole genome shotgun (WGS) entry which is preliminary data.</text>
</comment>
<evidence type="ECO:0000313" key="6">
    <source>
        <dbReference type="Proteomes" id="UP000805614"/>
    </source>
</evidence>
<dbReference type="PANTHER" id="PTHR24220">
    <property type="entry name" value="IMPORT ATP-BINDING PROTEIN"/>
    <property type="match status" value="1"/>
</dbReference>
<protein>
    <submittedName>
        <fullName evidence="5">ABC transporter ATP-binding protein</fullName>
    </submittedName>
</protein>
<dbReference type="Gene3D" id="3.40.50.300">
    <property type="entry name" value="P-loop containing nucleotide triphosphate hydrolases"/>
    <property type="match status" value="1"/>
</dbReference>
<organism evidence="5 6">
    <name type="scientific">Actinomadura alba</name>
    <dbReference type="NCBI Taxonomy" id="406431"/>
    <lineage>
        <taxon>Bacteria</taxon>
        <taxon>Bacillati</taxon>
        <taxon>Actinomycetota</taxon>
        <taxon>Actinomycetes</taxon>
        <taxon>Streptosporangiales</taxon>
        <taxon>Thermomonosporaceae</taxon>
        <taxon>Actinomadura</taxon>
    </lineage>
</organism>
<dbReference type="InterPro" id="IPR017911">
    <property type="entry name" value="MacB-like_ATP-bd"/>
</dbReference>
<dbReference type="InterPro" id="IPR003593">
    <property type="entry name" value="AAA+_ATPase"/>
</dbReference>
<dbReference type="InterPro" id="IPR003439">
    <property type="entry name" value="ABC_transporter-like_ATP-bd"/>
</dbReference>
<name>A0ABR7LX00_9ACTN</name>
<evidence type="ECO:0000256" key="3">
    <source>
        <dbReference type="ARBA" id="ARBA00022840"/>
    </source>
</evidence>
<keyword evidence="2" id="KW-0547">Nucleotide-binding</keyword>
<keyword evidence="6" id="KW-1185">Reference proteome</keyword>
<reference evidence="5 6" key="1">
    <citation type="submission" date="2020-06" db="EMBL/GenBank/DDBJ databases">
        <title>Actinomadura xiongansis sp. nov., isolated from soil of Baiyangdian.</title>
        <authorList>
            <person name="Zhang X."/>
        </authorList>
    </citation>
    <scope>NUCLEOTIDE SEQUENCE [LARGE SCALE GENOMIC DNA]</scope>
    <source>
        <strain evidence="5 6">HBUM206468</strain>
    </source>
</reference>
<dbReference type="InterPro" id="IPR027417">
    <property type="entry name" value="P-loop_NTPase"/>
</dbReference>
<feature type="domain" description="ABC transporter" evidence="4">
    <location>
        <begin position="4"/>
        <end position="243"/>
    </location>
</feature>
<dbReference type="Pfam" id="PF00005">
    <property type="entry name" value="ABC_tran"/>
    <property type="match status" value="1"/>
</dbReference>
<sequence length="272" mass="29207">MSVISCENVVHIYHLDDDEVVALRGVDLQIAEGEAVALLGPSGSGKTTLLWLLAGLLRPSAGRLRVLDRDVGGLSTHALTRLRSRQMGIVLQNPARNVLPYASAAGNITFARRIGRAGRSARPIDELLDRVGLSEVARRPAGRLSGGEQQRLAVAIALAHGPRLLLADEPTSQLDLRSSERVIDLLKWANQQLGTTVVVVTHDPAVGDAFDRTLTIRDGRVGMEGRGGQEYVVVGRDGSVQLPPHVQEVLPPGSRAKVRLLAHGAELRRATE</sequence>
<dbReference type="InterPro" id="IPR017871">
    <property type="entry name" value="ABC_transporter-like_CS"/>
</dbReference>
<evidence type="ECO:0000313" key="5">
    <source>
        <dbReference type="EMBL" id="MBC6469385.1"/>
    </source>
</evidence>
<keyword evidence="1" id="KW-0813">Transport</keyword>
<evidence type="ECO:0000259" key="4">
    <source>
        <dbReference type="PROSITE" id="PS50893"/>
    </source>
</evidence>
<dbReference type="SUPFAM" id="SSF52540">
    <property type="entry name" value="P-loop containing nucleoside triphosphate hydrolases"/>
    <property type="match status" value="1"/>
</dbReference>
<proteinExistence type="predicted"/>
<dbReference type="SMART" id="SM00382">
    <property type="entry name" value="AAA"/>
    <property type="match status" value="1"/>
</dbReference>
<dbReference type="EMBL" id="JABVEC010000026">
    <property type="protein sequence ID" value="MBC6469385.1"/>
    <property type="molecule type" value="Genomic_DNA"/>
</dbReference>
<dbReference type="RefSeq" id="WP_187246431.1">
    <property type="nucleotide sequence ID" value="NZ_BAAAOK010000009.1"/>
</dbReference>
<keyword evidence="3 5" id="KW-0067">ATP-binding</keyword>
<accession>A0ABR7LX00</accession>
<evidence type="ECO:0000256" key="2">
    <source>
        <dbReference type="ARBA" id="ARBA00022741"/>
    </source>
</evidence>
<evidence type="ECO:0000256" key="1">
    <source>
        <dbReference type="ARBA" id="ARBA00022448"/>
    </source>
</evidence>
<dbReference type="Proteomes" id="UP000805614">
    <property type="component" value="Unassembled WGS sequence"/>
</dbReference>
<dbReference type="InterPro" id="IPR015854">
    <property type="entry name" value="ABC_transpr_LolD-like"/>
</dbReference>